<dbReference type="InterPro" id="IPR008279">
    <property type="entry name" value="PEP-util_enz_mobile_dom"/>
</dbReference>
<dbReference type="InterPro" id="IPR036637">
    <property type="entry name" value="Phosphohistidine_dom_sf"/>
</dbReference>
<evidence type="ECO:0000259" key="22">
    <source>
        <dbReference type="Pfam" id="PF05524"/>
    </source>
</evidence>
<accession>A0A1F6CB65</accession>
<comment type="subcellular location">
    <subcellularLocation>
        <location evidence="3 16">Cytoplasm</location>
    </subcellularLocation>
</comment>
<dbReference type="EMBL" id="MFKF01000317">
    <property type="protein sequence ID" value="OGG46419.1"/>
    <property type="molecule type" value="Genomic_DNA"/>
</dbReference>
<dbReference type="NCBIfam" id="TIGR01417">
    <property type="entry name" value="PTS_I_fam"/>
    <property type="match status" value="1"/>
</dbReference>
<evidence type="ECO:0000256" key="1">
    <source>
        <dbReference type="ARBA" id="ARBA00000683"/>
    </source>
</evidence>
<dbReference type="InterPro" id="IPR023151">
    <property type="entry name" value="PEP_util_CS"/>
</dbReference>
<dbReference type="InterPro" id="IPR006318">
    <property type="entry name" value="PTS_EI-like"/>
</dbReference>
<comment type="catalytic activity">
    <reaction evidence="1 16">
        <text>L-histidyl-[protein] + phosphoenolpyruvate = N(pros)-phospho-L-histidyl-[protein] + pyruvate</text>
        <dbReference type="Rhea" id="RHEA:23880"/>
        <dbReference type="Rhea" id="RHEA-COMP:9745"/>
        <dbReference type="Rhea" id="RHEA-COMP:9746"/>
        <dbReference type="ChEBI" id="CHEBI:15361"/>
        <dbReference type="ChEBI" id="CHEBI:29979"/>
        <dbReference type="ChEBI" id="CHEBI:58702"/>
        <dbReference type="ChEBI" id="CHEBI:64837"/>
        <dbReference type="EC" id="2.7.3.9"/>
    </reaction>
</comment>
<evidence type="ECO:0000256" key="12">
    <source>
        <dbReference type="ARBA" id="ARBA00022723"/>
    </source>
</evidence>
<dbReference type="InterPro" id="IPR008731">
    <property type="entry name" value="PTS_EIN"/>
</dbReference>
<dbReference type="GO" id="GO:0005737">
    <property type="term" value="C:cytoplasm"/>
    <property type="evidence" value="ECO:0007669"/>
    <property type="project" value="UniProtKB-SubCell"/>
</dbReference>
<reference evidence="23 24" key="1">
    <citation type="journal article" date="2016" name="Nat. Commun.">
        <title>Thousands of microbial genomes shed light on interconnected biogeochemical processes in an aquifer system.</title>
        <authorList>
            <person name="Anantharaman K."/>
            <person name="Brown C.T."/>
            <person name="Hug L.A."/>
            <person name="Sharon I."/>
            <person name="Castelle C.J."/>
            <person name="Probst A.J."/>
            <person name="Thomas B.C."/>
            <person name="Singh A."/>
            <person name="Wilkins M.J."/>
            <person name="Karaoz U."/>
            <person name="Brodie E.L."/>
            <person name="Williams K.H."/>
            <person name="Hubbard S.S."/>
            <person name="Banfield J.F."/>
        </authorList>
    </citation>
    <scope>NUCLEOTIDE SEQUENCE [LARGE SCALE GENOMIC DNA]</scope>
    <source>
        <strain evidence="24">RIFCSPLOWO2_12_FULL_64_10</strain>
    </source>
</reference>
<evidence type="ECO:0000313" key="24">
    <source>
        <dbReference type="Proteomes" id="UP000178606"/>
    </source>
</evidence>
<dbReference type="Pfam" id="PF05524">
    <property type="entry name" value="PEP-utilisers_N"/>
    <property type="match status" value="1"/>
</dbReference>
<feature type="active site" description="Tele-phosphohistidine intermediate" evidence="17">
    <location>
        <position position="189"/>
    </location>
</feature>
<evidence type="ECO:0000256" key="4">
    <source>
        <dbReference type="ARBA" id="ARBA00007837"/>
    </source>
</evidence>
<evidence type="ECO:0000256" key="7">
    <source>
        <dbReference type="ARBA" id="ARBA00022448"/>
    </source>
</evidence>
<keyword evidence="13 16" id="KW-0418">Kinase</keyword>
<feature type="binding site" evidence="18">
    <location>
        <position position="465"/>
    </location>
    <ligand>
        <name>phosphoenolpyruvate</name>
        <dbReference type="ChEBI" id="CHEBI:58702"/>
    </ligand>
</feature>
<feature type="binding site" evidence="18">
    <location>
        <position position="332"/>
    </location>
    <ligand>
        <name>phosphoenolpyruvate</name>
        <dbReference type="ChEBI" id="CHEBI:58702"/>
    </ligand>
</feature>
<evidence type="ECO:0000313" key="23">
    <source>
        <dbReference type="EMBL" id="OGG46419.1"/>
    </source>
</evidence>
<dbReference type="Pfam" id="PF02896">
    <property type="entry name" value="PEP-utilizers_C"/>
    <property type="match status" value="1"/>
</dbReference>
<dbReference type="PRINTS" id="PR01736">
    <property type="entry name" value="PHPHTRNFRASE"/>
</dbReference>
<evidence type="ECO:0000256" key="9">
    <source>
        <dbReference type="ARBA" id="ARBA00022597"/>
    </source>
</evidence>
<dbReference type="InterPro" id="IPR024692">
    <property type="entry name" value="PTS_EI"/>
</dbReference>
<feature type="binding site" evidence="19">
    <location>
        <position position="455"/>
    </location>
    <ligand>
        <name>Mg(2+)</name>
        <dbReference type="ChEBI" id="CHEBI:18420"/>
    </ligand>
</feature>
<evidence type="ECO:0000256" key="14">
    <source>
        <dbReference type="ARBA" id="ARBA00022842"/>
    </source>
</evidence>
<dbReference type="InterPro" id="IPR015813">
    <property type="entry name" value="Pyrv/PenolPyrv_kinase-like_dom"/>
</dbReference>
<feature type="domain" description="PEP-utilising enzyme mobile" evidence="20">
    <location>
        <begin position="155"/>
        <end position="225"/>
    </location>
</feature>
<dbReference type="AlphaFoldDB" id="A0A1F6CB65"/>
<evidence type="ECO:0000256" key="2">
    <source>
        <dbReference type="ARBA" id="ARBA00001946"/>
    </source>
</evidence>
<dbReference type="Gene3D" id="1.10.274.10">
    <property type="entry name" value="PtsI, HPr-binding domain"/>
    <property type="match status" value="1"/>
</dbReference>
<dbReference type="InterPro" id="IPR036618">
    <property type="entry name" value="PtsI_HPr-bd_sf"/>
</dbReference>
<evidence type="ECO:0000256" key="19">
    <source>
        <dbReference type="PIRSR" id="PIRSR000732-3"/>
    </source>
</evidence>
<evidence type="ECO:0000256" key="17">
    <source>
        <dbReference type="PIRSR" id="PIRSR000732-1"/>
    </source>
</evidence>
<comment type="function">
    <text evidence="16">General (non sugar-specific) component of the phosphoenolpyruvate-dependent sugar phosphotransferase system (sugar PTS). This major carbohydrate active-transport system catalyzes the phosphorylation of incoming sugar substrates concomitantly with their translocation across the cell membrane. Enzyme I transfers the phosphoryl group from phosphoenolpyruvate (PEP) to the phosphoryl carrier protein (HPr).</text>
</comment>
<evidence type="ECO:0000256" key="8">
    <source>
        <dbReference type="ARBA" id="ARBA00022490"/>
    </source>
</evidence>
<dbReference type="PANTHER" id="PTHR46244:SF6">
    <property type="entry name" value="PHOSPHOENOLPYRUVATE-PROTEIN PHOSPHOTRANSFERASE"/>
    <property type="match status" value="1"/>
</dbReference>
<dbReference type="GO" id="GO:0046872">
    <property type="term" value="F:metal ion binding"/>
    <property type="evidence" value="ECO:0007669"/>
    <property type="project" value="UniProtKB-KW"/>
</dbReference>
<dbReference type="InterPro" id="IPR018274">
    <property type="entry name" value="PEP_util_AS"/>
</dbReference>
<dbReference type="PIRSF" id="PIRSF000732">
    <property type="entry name" value="PTS_enzyme_I"/>
    <property type="match status" value="1"/>
</dbReference>
<keyword evidence="10 16" id="KW-0808">Transferase</keyword>
<dbReference type="InterPro" id="IPR050499">
    <property type="entry name" value="PEP-utilizing_PTS_enzyme"/>
</dbReference>
<dbReference type="InterPro" id="IPR000121">
    <property type="entry name" value="PEP_util_C"/>
</dbReference>
<evidence type="ECO:0000256" key="18">
    <source>
        <dbReference type="PIRSR" id="PIRSR000732-2"/>
    </source>
</evidence>
<evidence type="ECO:0000256" key="6">
    <source>
        <dbReference type="ARBA" id="ARBA00016544"/>
    </source>
</evidence>
<dbReference type="SUPFAM" id="SSF51621">
    <property type="entry name" value="Phosphoenolpyruvate/pyruvate domain"/>
    <property type="match status" value="1"/>
</dbReference>
<evidence type="ECO:0000256" key="16">
    <source>
        <dbReference type="PIRNR" id="PIRNR000732"/>
    </source>
</evidence>
<comment type="similarity">
    <text evidence="4 16">Belongs to the PEP-utilizing enzyme family.</text>
</comment>
<evidence type="ECO:0000256" key="11">
    <source>
        <dbReference type="ARBA" id="ARBA00022683"/>
    </source>
</evidence>
<dbReference type="SUPFAM" id="SSF47831">
    <property type="entry name" value="Enzyme I of the PEP:sugar phosphotransferase system HPr-binding (sub)domain"/>
    <property type="match status" value="1"/>
</dbReference>
<sequence>MLTGIPASPGIAIGKAFTHDRGDVWFDWRHLSEAEVEPEVERFLGALREVGADVERVRHQVETRLGKEHAQIFEAHLLMLRDPMLADATASRIRKDRTNAEYAFYQTLRDIKRQFDAIEDEYYRGRTADIEDIESRVLAKLCGEDRASLANLDMEAVVVAHTLTPSDTAHMSRDRVLGFVTEVGGSTSHAAIIARGLGIPAVVGVETATAAIEPGDLLIVDGVRGTIHINPDAETVARYQAEADRLRQRERTRTTLTELLSETIDGVRVELAANVDLPEEVEMVLRYGAEGVGLYRTEFLYLTRPALPTEEEQAQAYRWIAERVAPRPVVIRTLDLGGDKLSHVFHAQPEMNPFLGWRAIRVCLAHRDIFRTQLRAILRASACGNVRIMFPMISGVEEVLEAKQVLEEARSELRAQGIPFDEGCPVGAMIEVPSAAVVADQIAEEVQFFSIGTNDLVQYAIAVDRSNERVAYLFDALHPGVLRLVRGTIEAGHRYGIPVGMCGEMCGDPLSAVLLLGLGLNSFSMSPSAIPEIKRVIRSVSLSDARAIASEAMSCRTPAQVRAYLREALKGLLEDAEAGDLGGSRAG</sequence>
<evidence type="ECO:0000256" key="5">
    <source>
        <dbReference type="ARBA" id="ARBA00012232"/>
    </source>
</evidence>
<dbReference type="Proteomes" id="UP000178606">
    <property type="component" value="Unassembled WGS sequence"/>
</dbReference>
<evidence type="ECO:0000256" key="10">
    <source>
        <dbReference type="ARBA" id="ARBA00022679"/>
    </source>
</evidence>
<evidence type="ECO:0000259" key="21">
    <source>
        <dbReference type="Pfam" id="PF02896"/>
    </source>
</evidence>
<dbReference type="PROSITE" id="PS00370">
    <property type="entry name" value="PEP_ENZYMES_PHOS_SITE"/>
    <property type="match status" value="1"/>
</dbReference>
<dbReference type="Pfam" id="PF00391">
    <property type="entry name" value="PEP-utilizers"/>
    <property type="match status" value="1"/>
</dbReference>
<feature type="domain" description="PEP-utilising enzyme C-terminal" evidence="21">
    <location>
        <begin position="255"/>
        <end position="540"/>
    </location>
</feature>
<comment type="caution">
    <text evidence="23">The sequence shown here is derived from an EMBL/GenBank/DDBJ whole genome shotgun (WGS) entry which is preliminary data.</text>
</comment>
<feature type="binding site" evidence="18">
    <location>
        <position position="296"/>
    </location>
    <ligand>
        <name>phosphoenolpyruvate</name>
        <dbReference type="ChEBI" id="CHEBI:58702"/>
    </ligand>
</feature>
<name>A0A1F6CB65_HANXR</name>
<feature type="binding site" evidence="19">
    <location>
        <position position="431"/>
    </location>
    <ligand>
        <name>Mg(2+)</name>
        <dbReference type="ChEBI" id="CHEBI:18420"/>
    </ligand>
</feature>
<keyword evidence="11 16" id="KW-0598">Phosphotransferase system</keyword>
<feature type="binding site" evidence="18">
    <location>
        <begin position="454"/>
        <end position="455"/>
    </location>
    <ligand>
        <name>phosphoenolpyruvate</name>
        <dbReference type="ChEBI" id="CHEBI:58702"/>
    </ligand>
</feature>
<keyword evidence="7 16" id="KW-0813">Transport</keyword>
<dbReference type="InterPro" id="IPR040442">
    <property type="entry name" value="Pyrv_kinase-like_dom_sf"/>
</dbReference>
<dbReference type="Gene3D" id="3.50.30.10">
    <property type="entry name" value="Phosphohistidine domain"/>
    <property type="match status" value="1"/>
</dbReference>
<protein>
    <recommendedName>
        <fullName evidence="6 16">Phosphoenolpyruvate-protein phosphotransferase</fullName>
        <ecNumber evidence="5 16">2.7.3.9</ecNumber>
    </recommendedName>
    <alternativeName>
        <fullName evidence="15 16">Phosphotransferase system, enzyme I</fullName>
    </alternativeName>
</protein>
<evidence type="ECO:0000259" key="20">
    <source>
        <dbReference type="Pfam" id="PF00391"/>
    </source>
</evidence>
<proteinExistence type="inferred from homology"/>
<dbReference type="EC" id="2.7.3.9" evidence="5 16"/>
<dbReference type="PANTHER" id="PTHR46244">
    <property type="entry name" value="PHOSPHOENOLPYRUVATE-PROTEIN PHOSPHOTRANSFERASE"/>
    <property type="match status" value="1"/>
</dbReference>
<keyword evidence="8 16" id="KW-0963">Cytoplasm</keyword>
<evidence type="ECO:0000256" key="15">
    <source>
        <dbReference type="ARBA" id="ARBA00033235"/>
    </source>
</evidence>
<dbReference type="Gene3D" id="3.20.20.60">
    <property type="entry name" value="Phosphoenolpyruvate-binding domains"/>
    <property type="match status" value="1"/>
</dbReference>
<keyword evidence="12 16" id="KW-0479">Metal-binding</keyword>
<evidence type="ECO:0000256" key="3">
    <source>
        <dbReference type="ARBA" id="ARBA00004496"/>
    </source>
</evidence>
<evidence type="ECO:0000256" key="13">
    <source>
        <dbReference type="ARBA" id="ARBA00022777"/>
    </source>
</evidence>
<dbReference type="GO" id="GO:0009401">
    <property type="term" value="P:phosphoenolpyruvate-dependent sugar phosphotransferase system"/>
    <property type="evidence" value="ECO:0007669"/>
    <property type="project" value="UniProtKB-KW"/>
</dbReference>
<dbReference type="PROSITE" id="PS00742">
    <property type="entry name" value="PEP_ENZYMES_2"/>
    <property type="match status" value="1"/>
</dbReference>
<keyword evidence="9 16" id="KW-0762">Sugar transport</keyword>
<keyword evidence="23" id="KW-0670">Pyruvate</keyword>
<feature type="active site" description="Proton donor" evidence="17">
    <location>
        <position position="502"/>
    </location>
</feature>
<comment type="cofactor">
    <cofactor evidence="2 16 19">
        <name>Mg(2+)</name>
        <dbReference type="ChEBI" id="CHEBI:18420"/>
    </cofactor>
</comment>
<keyword evidence="14 16" id="KW-0460">Magnesium</keyword>
<dbReference type="SUPFAM" id="SSF52009">
    <property type="entry name" value="Phosphohistidine domain"/>
    <property type="match status" value="1"/>
</dbReference>
<organism evidence="23 24">
    <name type="scientific">Handelsmanbacteria sp. (strain RIFCSPLOWO2_12_FULL_64_10)</name>
    <dbReference type="NCBI Taxonomy" id="1817868"/>
    <lineage>
        <taxon>Bacteria</taxon>
        <taxon>Candidatus Handelsmaniibacteriota</taxon>
    </lineage>
</organism>
<feature type="domain" description="Phosphotransferase system enzyme I N-terminal" evidence="22">
    <location>
        <begin position="3"/>
        <end position="126"/>
    </location>
</feature>
<dbReference type="GO" id="GO:0016301">
    <property type="term" value="F:kinase activity"/>
    <property type="evidence" value="ECO:0007669"/>
    <property type="project" value="UniProtKB-KW"/>
</dbReference>
<dbReference type="GO" id="GO:0008965">
    <property type="term" value="F:phosphoenolpyruvate-protein phosphotransferase activity"/>
    <property type="evidence" value="ECO:0007669"/>
    <property type="project" value="UniProtKB-EC"/>
</dbReference>
<gene>
    <name evidence="23" type="ORF">A3F84_05250</name>
</gene>